<feature type="region of interest" description="Disordered" evidence="1">
    <location>
        <begin position="720"/>
        <end position="755"/>
    </location>
</feature>
<dbReference type="GO" id="GO:0005783">
    <property type="term" value="C:endoplasmic reticulum"/>
    <property type="evidence" value="ECO:0007669"/>
    <property type="project" value="UniProtKB-ARBA"/>
</dbReference>
<feature type="region of interest" description="Disordered" evidence="1">
    <location>
        <begin position="400"/>
        <end position="433"/>
    </location>
</feature>
<evidence type="ECO:0000256" key="1">
    <source>
        <dbReference type="SAM" id="MobiDB-lite"/>
    </source>
</evidence>
<dbReference type="PANTHER" id="PTHR47374:SF6">
    <property type="entry name" value="ENDOSOME ANTIGEN-LIKE PROTEIN, PUTATIVE (DUF3444)-RELATED"/>
    <property type="match status" value="1"/>
</dbReference>
<accession>A0A1D6FCM0</accession>
<evidence type="ECO:0000313" key="4">
    <source>
        <dbReference type="EnsemblPlants" id="Zm00001eb334270_P001"/>
    </source>
</evidence>
<dbReference type="Gramene" id="Zm00001eb334270_T002">
    <property type="protein sequence ID" value="Zm00001eb334270_P002"/>
    <property type="gene ID" value="Zm00001eb334270"/>
</dbReference>
<feature type="domain" description="J" evidence="2">
    <location>
        <begin position="68"/>
        <end position="132"/>
    </location>
</feature>
<dbReference type="Pfam" id="PF11926">
    <property type="entry name" value="DUF3444"/>
    <property type="match status" value="2"/>
</dbReference>
<dbReference type="InterPro" id="IPR001623">
    <property type="entry name" value="DnaJ_domain"/>
</dbReference>
<dbReference type="InterPro" id="IPR024593">
    <property type="entry name" value="DUF3444"/>
</dbReference>
<dbReference type="SUPFAM" id="SSF46565">
    <property type="entry name" value="Chaperone J-domain"/>
    <property type="match status" value="1"/>
</dbReference>
<gene>
    <name evidence="4" type="primary">LOC103634727</name>
    <name evidence="3" type="ORF">ZEAMMB73_Zm00001d008412</name>
</gene>
<evidence type="ECO:0007829" key="6">
    <source>
        <dbReference type="PeptideAtlas" id="A0A1D6FCM0"/>
    </source>
</evidence>
<dbReference type="Gramene" id="Zm00001eb334270_T001">
    <property type="protein sequence ID" value="Zm00001eb334270_P001"/>
    <property type="gene ID" value="Zm00001eb334270"/>
</dbReference>
<dbReference type="EnsemblPlants" id="Zm00001eb334270_T002">
    <property type="protein sequence ID" value="Zm00001eb334270_P002"/>
    <property type="gene ID" value="Zm00001eb334270"/>
</dbReference>
<feature type="compositionally biased region" description="Basic and acidic residues" evidence="1">
    <location>
        <begin position="401"/>
        <end position="416"/>
    </location>
</feature>
<dbReference type="PRINTS" id="PR00625">
    <property type="entry name" value="JDOMAIN"/>
</dbReference>
<dbReference type="STRING" id="4577.A0A1D6FCM0"/>
<dbReference type="eggNOG" id="ENOG502QS8C">
    <property type="taxonomic scope" value="Eukaryota"/>
</dbReference>
<feature type="compositionally biased region" description="Polar residues" evidence="1">
    <location>
        <begin position="240"/>
        <end position="276"/>
    </location>
</feature>
<dbReference type="InterPro" id="IPR036869">
    <property type="entry name" value="J_dom_sf"/>
</dbReference>
<dbReference type="PaxDb" id="4577-GRMZM2G429169_P01"/>
<reference evidence="3" key="2">
    <citation type="submission" date="2015-12" db="EMBL/GenBank/DDBJ databases">
        <title>Update maize B73 reference genome by single molecule sequencing technologies.</title>
        <authorList>
            <consortium name="Maize Genome Sequencing Project"/>
            <person name="Ware D."/>
        </authorList>
    </citation>
    <scope>NUCLEOTIDE SEQUENCE</scope>
    <source>
        <tissue evidence="3">Seedling</tissue>
    </source>
</reference>
<protein>
    <submittedName>
        <fullName evidence="3">DNAJ heat shock N-terminal domain-containing protein</fullName>
    </submittedName>
</protein>
<dbReference type="AlphaFoldDB" id="A0A1D6FCM0"/>
<dbReference type="EnsemblPlants" id="Zm00001eb334270_T001">
    <property type="protein sequence ID" value="Zm00001eb334270_P001"/>
    <property type="gene ID" value="Zm00001eb334270"/>
</dbReference>
<dbReference type="Pfam" id="PF23551">
    <property type="entry name" value="Zn_ribbon_20"/>
    <property type="match status" value="1"/>
</dbReference>
<evidence type="ECO:0000313" key="5">
    <source>
        <dbReference type="Proteomes" id="UP000007305"/>
    </source>
</evidence>
<dbReference type="PROSITE" id="PS50076">
    <property type="entry name" value="DNAJ_2"/>
    <property type="match status" value="1"/>
</dbReference>
<reference evidence="4" key="4">
    <citation type="submission" date="2021-05" db="UniProtKB">
        <authorList>
            <consortium name="EnsemblPlants"/>
        </authorList>
    </citation>
    <scope>IDENTIFICATION</scope>
    <source>
        <strain evidence="4">cv. B73</strain>
    </source>
</reference>
<dbReference type="IntAct" id="A0A1D6FCM0">
    <property type="interactions" value="2"/>
</dbReference>
<name>A0A1D6FCM0_MAIZE</name>
<dbReference type="EMBL" id="CM000784">
    <property type="protein sequence ID" value="AQK89777.1"/>
    <property type="molecule type" value="Genomic_DNA"/>
</dbReference>
<dbReference type="OMA" id="CFEERQV"/>
<dbReference type="GeneID" id="103634727"/>
<feature type="compositionally biased region" description="Low complexity" evidence="1">
    <location>
        <begin position="319"/>
        <end position="329"/>
    </location>
</feature>
<dbReference type="SMART" id="SM00271">
    <property type="entry name" value="DnaJ"/>
    <property type="match status" value="1"/>
</dbReference>
<feature type="region of interest" description="Disordered" evidence="1">
    <location>
        <begin position="230"/>
        <end position="385"/>
    </location>
</feature>
<evidence type="ECO:0000259" key="2">
    <source>
        <dbReference type="PROSITE" id="PS50076"/>
    </source>
</evidence>
<dbReference type="PANTHER" id="PTHR47374">
    <property type="entry name" value="ENDOSOME ANTIGEN-LIKE PROTEIN, PUTATIVE (DUF3444)-RELATED"/>
    <property type="match status" value="1"/>
</dbReference>
<feature type="region of interest" description="Disordered" evidence="1">
    <location>
        <begin position="123"/>
        <end position="159"/>
    </location>
</feature>
<dbReference type="CDD" id="cd06257">
    <property type="entry name" value="DnaJ"/>
    <property type="match status" value="1"/>
</dbReference>
<feature type="compositionally biased region" description="Polar residues" evidence="1">
    <location>
        <begin position="417"/>
        <end position="426"/>
    </location>
</feature>
<keyword evidence="5" id="KW-1185">Reference proteome</keyword>
<feature type="compositionally biased region" description="Acidic residues" evidence="1">
    <location>
        <begin position="367"/>
        <end position="385"/>
    </location>
</feature>
<organism evidence="4 5">
    <name type="scientific">Zea mays</name>
    <name type="common">Maize</name>
    <dbReference type="NCBI Taxonomy" id="4577"/>
    <lineage>
        <taxon>Eukaryota</taxon>
        <taxon>Viridiplantae</taxon>
        <taxon>Streptophyta</taxon>
        <taxon>Embryophyta</taxon>
        <taxon>Tracheophyta</taxon>
        <taxon>Spermatophyta</taxon>
        <taxon>Magnoliopsida</taxon>
        <taxon>Liliopsida</taxon>
        <taxon>Poales</taxon>
        <taxon>Poaceae</taxon>
        <taxon>PACMAD clade</taxon>
        <taxon>Panicoideae</taxon>
        <taxon>Andropogonodae</taxon>
        <taxon>Andropogoneae</taxon>
        <taxon>Tripsacinae</taxon>
        <taxon>Zea</taxon>
    </lineage>
</organism>
<dbReference type="InterPro" id="IPR056988">
    <property type="entry name" value="Zn_ribbon_pln"/>
</dbReference>
<dbReference type="FunCoup" id="A0A1D6FCM0">
    <property type="interactions" value="82"/>
</dbReference>
<dbReference type="Proteomes" id="UP000007305">
    <property type="component" value="Chromosome 8"/>
</dbReference>
<reference evidence="4" key="3">
    <citation type="submission" date="2019-07" db="EMBL/GenBank/DDBJ databases">
        <authorList>
            <person name="Seetharam A."/>
            <person name="Woodhouse M."/>
            <person name="Cannon E."/>
        </authorList>
    </citation>
    <scope>NUCLEOTIDE SEQUENCE [LARGE SCALE GENOMIC DNA]</scope>
    <source>
        <strain evidence="4">cv. B73</strain>
    </source>
</reference>
<proteinExistence type="evidence at protein level"/>
<keyword evidence="3" id="KW-0346">Stress response</keyword>
<dbReference type="KEGG" id="zma:103634727"/>
<feature type="compositionally biased region" description="Polar residues" evidence="1">
    <location>
        <begin position="293"/>
        <end position="308"/>
    </location>
</feature>
<dbReference type="ExpressionAtlas" id="A0A1D6FCM0">
    <property type="expression patterns" value="baseline and differential"/>
</dbReference>
<reference evidence="5" key="1">
    <citation type="journal article" date="2009" name="Science">
        <title>The B73 maize genome: complexity, diversity, and dynamics.</title>
        <authorList>
            <person name="Schnable P.S."/>
            <person name="Ware D."/>
            <person name="Fulton R.S."/>
            <person name="Stein J.C."/>
            <person name="Wei F."/>
            <person name="Pasternak S."/>
            <person name="Liang C."/>
            <person name="Zhang J."/>
            <person name="Fulton L."/>
            <person name="Graves T.A."/>
            <person name="Minx P."/>
            <person name="Reily A.D."/>
            <person name="Courtney L."/>
            <person name="Kruchowski S.S."/>
            <person name="Tomlinson C."/>
            <person name="Strong C."/>
            <person name="Delehaunty K."/>
            <person name="Fronick C."/>
            <person name="Courtney B."/>
            <person name="Rock S.M."/>
            <person name="Belter E."/>
            <person name="Du F."/>
            <person name="Kim K."/>
            <person name="Abbott R.M."/>
            <person name="Cotton M."/>
            <person name="Levy A."/>
            <person name="Marchetto P."/>
            <person name="Ochoa K."/>
            <person name="Jackson S.M."/>
            <person name="Gillam B."/>
            <person name="Chen W."/>
            <person name="Yan L."/>
            <person name="Higginbotham J."/>
            <person name="Cardenas M."/>
            <person name="Waligorski J."/>
            <person name="Applebaum E."/>
            <person name="Phelps L."/>
            <person name="Falcone J."/>
            <person name="Kanchi K."/>
            <person name="Thane T."/>
            <person name="Scimone A."/>
            <person name="Thane N."/>
            <person name="Henke J."/>
            <person name="Wang T."/>
            <person name="Ruppert J."/>
            <person name="Shah N."/>
            <person name="Rotter K."/>
            <person name="Hodges J."/>
            <person name="Ingenthron E."/>
            <person name="Cordes M."/>
            <person name="Kohlberg S."/>
            <person name="Sgro J."/>
            <person name="Delgado B."/>
            <person name="Mead K."/>
            <person name="Chinwalla A."/>
            <person name="Leonard S."/>
            <person name="Crouse K."/>
            <person name="Collura K."/>
            <person name="Kudrna D."/>
            <person name="Currie J."/>
            <person name="He R."/>
            <person name="Angelova A."/>
            <person name="Rajasekar S."/>
            <person name="Mueller T."/>
            <person name="Lomeli R."/>
            <person name="Scara G."/>
            <person name="Ko A."/>
            <person name="Delaney K."/>
            <person name="Wissotski M."/>
            <person name="Lopez G."/>
            <person name="Campos D."/>
            <person name="Braidotti M."/>
            <person name="Ashley E."/>
            <person name="Golser W."/>
            <person name="Kim H."/>
            <person name="Lee S."/>
            <person name="Lin J."/>
            <person name="Dujmic Z."/>
            <person name="Kim W."/>
            <person name="Talag J."/>
            <person name="Zuccolo A."/>
            <person name="Fan C."/>
            <person name="Sebastian A."/>
            <person name="Kramer M."/>
            <person name="Spiegel L."/>
            <person name="Nascimento L."/>
            <person name="Zutavern T."/>
            <person name="Miller B."/>
            <person name="Ambroise C."/>
            <person name="Muller S."/>
            <person name="Spooner W."/>
            <person name="Narechania A."/>
            <person name="Ren L."/>
            <person name="Wei S."/>
            <person name="Kumari S."/>
            <person name="Faga B."/>
            <person name="Levy M.J."/>
            <person name="McMahan L."/>
            <person name="Van Buren P."/>
            <person name="Vaughn M.W."/>
            <person name="Ying K."/>
            <person name="Yeh C.-T."/>
            <person name="Emrich S.J."/>
            <person name="Jia Y."/>
            <person name="Kalyanaraman A."/>
            <person name="Hsia A.-P."/>
            <person name="Barbazuk W.B."/>
            <person name="Baucom R.S."/>
            <person name="Brutnell T.P."/>
            <person name="Carpita N.C."/>
            <person name="Chaparro C."/>
            <person name="Chia J.-M."/>
            <person name="Deragon J.-M."/>
            <person name="Estill J.C."/>
            <person name="Fu Y."/>
            <person name="Jeddeloh J.A."/>
            <person name="Han Y."/>
            <person name="Lee H."/>
            <person name="Li P."/>
            <person name="Lisch D.R."/>
            <person name="Liu S."/>
            <person name="Liu Z."/>
            <person name="Nagel D.H."/>
            <person name="McCann M.C."/>
            <person name="SanMiguel P."/>
            <person name="Myers A.M."/>
            <person name="Nettleton D."/>
            <person name="Nguyen J."/>
            <person name="Penning B.W."/>
            <person name="Ponnala L."/>
            <person name="Schneider K.L."/>
            <person name="Schwartz D.C."/>
            <person name="Sharma A."/>
            <person name="Soderlund C."/>
            <person name="Springer N.M."/>
            <person name="Sun Q."/>
            <person name="Wang H."/>
            <person name="Waterman M."/>
            <person name="Westerman R."/>
            <person name="Wolfgruber T.K."/>
            <person name="Yang L."/>
            <person name="Yu Y."/>
            <person name="Zhang L."/>
            <person name="Zhou S."/>
            <person name="Zhu Q."/>
            <person name="Bennetzen J.L."/>
            <person name="Dawe R.K."/>
            <person name="Jiang J."/>
            <person name="Jiang N."/>
            <person name="Presting G.G."/>
            <person name="Wessler S.R."/>
            <person name="Aluru S."/>
            <person name="Martienssen R.A."/>
            <person name="Clifton S.W."/>
            <person name="McCombie W.R."/>
            <person name="Wing R.A."/>
            <person name="Wilson R.K."/>
        </authorList>
    </citation>
    <scope>NUCLEOTIDE SEQUENCE [LARGE SCALE GENOMIC DNA]</scope>
    <source>
        <strain evidence="5">cv. B73</strain>
    </source>
</reference>
<dbReference type="OrthoDB" id="10250354at2759"/>
<evidence type="ECO:0000313" key="3">
    <source>
        <dbReference type="EMBL" id="AQK89777.1"/>
    </source>
</evidence>
<dbReference type="RefSeq" id="XP_020398356.1">
    <property type="nucleotide sequence ID" value="XM_020542767.3"/>
</dbReference>
<dbReference type="Pfam" id="PF00226">
    <property type="entry name" value="DnaJ"/>
    <property type="match status" value="1"/>
</dbReference>
<dbReference type="RefSeq" id="XP_020398355.1">
    <property type="nucleotide sequence ID" value="XM_020542766.3"/>
</dbReference>
<sequence>MECNRDEAARAKALAERKMMDMDFIGAKKMIMKAQQLLQEVDDVDIPKMLTVCDVHCAAGAKVNTEIDWYGILQVPVNADDALIKKQYRKLALLLHPDKNKFGGAEAAFKLVGEANITLTDRSKRSVHDMKRRTFRSVTARPSHQPPKRPAPARSSSTPVNLHTMHQQHQYQASDPTGPQTTFWTICPACGMKYQYYLSILKKVLRCQNCLKSFIAHDLKDQAIPSGANQRSAGVWKNAGTPQNSAGPQSNVTGQKGWSATSGVHVNTSSHHANVNTKRKADGNAGGLKNKMKSAQSTRKPSKASSSAGLKRGRRAAFESSESSISETSSDSEEEILKHGPSENRAGPGQQTRRSSRQKQEVKYNEDSDDDNYDAEDGNTVEDDFFGSPALKRLRKGGLFHGDHSTKTAKLNEDTTGHNGVSSCSNIKGKKNGGLPCEEKTSNCVEQMKREPMHVGENSDGKEELFHSIRNNGLGLNDDDASDDNKFTFPDPEFFDFDKLRDASQFRANQVWAVYDDQGCMPRFYARITKVKMVPKFMLNFMWLEFNPANKAEEAWSYRGLPVACGHFTHGQSETTSEIGMFSQIISLERSKTNNFYEIYPRKGEVWALFKGWDIGWSSDAGNHKKMNHRYEVVQVLSDLITSTSIIVMPLVKLKGYVSLFVQSGEAAPYVIPQGDTLRFSHCVPHYLMSGTEKEGIPEGSLELDPAALPSNLEEAFPSANPECSSVRSKEHNSKHAGLSSEDCKETMNVGQRQQTKSVNAGIATKTPNEEKIKHNTHLPEVTDVDDDNICQTEYVCAESEFYDFSRIRFLQKFSSGQIWALYSDIDKFPNYYAFIQKVDLKNGTVQVRWLDVCPRGEVEKRLSQEERTIGIGTFRLGYIFDMMTYTGTDPFSHPVKARATGRKGEYEILPRHGEIWAVYKNWEAVWTAQDFEKCEYELVEILGHTDSSIQVQLLRKVDGYKMVFMSYRAEGSVMTIRNDEYPKFSHQIPCFRLTHEKGGKLRGYLELDPLSVPEEFLD</sequence>
<dbReference type="Gene3D" id="1.10.287.110">
    <property type="entry name" value="DnaJ domain"/>
    <property type="match status" value="1"/>
</dbReference>
<keyword evidence="6" id="KW-1267">Proteomics identification</keyword>